<feature type="domain" description="Peptidase S8/S53" evidence="7">
    <location>
        <begin position="240"/>
        <end position="397"/>
    </location>
</feature>
<dbReference type="PANTHER" id="PTHR43806">
    <property type="entry name" value="PEPTIDASE S8"/>
    <property type="match status" value="1"/>
</dbReference>
<dbReference type="InterPro" id="IPR050131">
    <property type="entry name" value="Peptidase_S8_subtilisin-like"/>
</dbReference>
<proteinExistence type="inferred from homology"/>
<feature type="non-terminal residue" evidence="8">
    <location>
        <position position="397"/>
    </location>
</feature>
<dbReference type="RefSeq" id="WP_244018230.1">
    <property type="nucleotide sequence ID" value="NZ_JALHLF010000015.1"/>
</dbReference>
<accession>A0ABT0BC29</accession>
<evidence type="ECO:0000256" key="2">
    <source>
        <dbReference type="ARBA" id="ARBA00022670"/>
    </source>
</evidence>
<dbReference type="Pfam" id="PF00082">
    <property type="entry name" value="Peptidase_S8"/>
    <property type="match status" value="1"/>
</dbReference>
<keyword evidence="6" id="KW-0732">Signal</keyword>
<evidence type="ECO:0000256" key="4">
    <source>
        <dbReference type="ARBA" id="ARBA00022825"/>
    </source>
</evidence>
<organism evidence="8 9">
    <name type="scientific">Novosphingobium organovorum</name>
    <dbReference type="NCBI Taxonomy" id="2930092"/>
    <lineage>
        <taxon>Bacteria</taxon>
        <taxon>Pseudomonadati</taxon>
        <taxon>Pseudomonadota</taxon>
        <taxon>Alphaproteobacteria</taxon>
        <taxon>Sphingomonadales</taxon>
        <taxon>Sphingomonadaceae</taxon>
        <taxon>Novosphingobium</taxon>
    </lineage>
</organism>
<dbReference type="Proteomes" id="UP001162881">
    <property type="component" value="Unassembled WGS sequence"/>
</dbReference>
<evidence type="ECO:0000259" key="7">
    <source>
        <dbReference type="Pfam" id="PF00082"/>
    </source>
</evidence>
<feature type="active site" description="Charge relay system" evidence="5">
    <location>
        <position position="242"/>
    </location>
</feature>
<evidence type="ECO:0000313" key="9">
    <source>
        <dbReference type="Proteomes" id="UP001162881"/>
    </source>
</evidence>
<keyword evidence="9" id="KW-1185">Reference proteome</keyword>
<feature type="chain" id="PRO_5046939127" evidence="6">
    <location>
        <begin position="33"/>
        <end position="397"/>
    </location>
</feature>
<evidence type="ECO:0000256" key="1">
    <source>
        <dbReference type="ARBA" id="ARBA00011073"/>
    </source>
</evidence>
<comment type="caution">
    <text evidence="8">The sequence shown here is derived from an EMBL/GenBank/DDBJ whole genome shotgun (WGS) entry which is preliminary data.</text>
</comment>
<keyword evidence="4 5" id="KW-0720">Serine protease</keyword>
<keyword evidence="3 5" id="KW-0378">Hydrolase</keyword>
<sequence>MTKETGKGRSRWRMLAALAVLVGSVLAGPASAQLGVPGGASLPGGSLGGDVGEAIGSLADKTLEGAQDLGESASRATRSTLRRLIRLRDQRLARFVRETPGVERDAEGNPARAGELLMLDPDAPALESAKANGFTVIEQGALEGLDIAYARLAVPPGMTLADAEVRLRKALPGHAVSSDPIHFPSGKLGASEALGVAGAAAVSTSDLPRGGSVGVIDGGIAGSSRLVAQKGFASGAPVPDEHASAIASLLAGAGTARLWSADVYGTDRAGGDALAIARALGWMQTNGVPVVSISLVGPANPLLARAIDAARVKGMLVVAAVGNDGAAAPPAYPASYSGVVAVTGVDARGRVLIEAGQARHIDYAAPGADLSAMVPGKGRIALRGTSFAAPLAAARLA</sequence>
<evidence type="ECO:0000313" key="8">
    <source>
        <dbReference type="EMBL" id="MCJ2182371.1"/>
    </source>
</evidence>
<dbReference type="InterPro" id="IPR036852">
    <property type="entry name" value="Peptidase_S8/S53_dom_sf"/>
</dbReference>
<dbReference type="PANTHER" id="PTHR43806:SF11">
    <property type="entry name" value="CEREVISIN-RELATED"/>
    <property type="match status" value="1"/>
</dbReference>
<feature type="active site" description="Charge relay system" evidence="5">
    <location>
        <position position="217"/>
    </location>
</feature>
<reference evidence="8" key="1">
    <citation type="submission" date="2022-03" db="EMBL/GenBank/DDBJ databases">
        <title>Identification of a novel bacterium isolated from mangrove sediments.</title>
        <authorList>
            <person name="Pan X."/>
        </authorList>
    </citation>
    <scope>NUCLEOTIDE SEQUENCE</scope>
    <source>
        <strain evidence="8">B1949</strain>
    </source>
</reference>
<dbReference type="PROSITE" id="PS51892">
    <property type="entry name" value="SUBTILASE"/>
    <property type="match status" value="1"/>
</dbReference>
<dbReference type="Gene3D" id="3.40.50.200">
    <property type="entry name" value="Peptidase S8/S53 domain"/>
    <property type="match status" value="1"/>
</dbReference>
<feature type="signal peptide" evidence="6">
    <location>
        <begin position="1"/>
        <end position="32"/>
    </location>
</feature>
<name>A0ABT0BC29_9SPHN</name>
<evidence type="ECO:0000256" key="3">
    <source>
        <dbReference type="ARBA" id="ARBA00022801"/>
    </source>
</evidence>
<dbReference type="PROSITE" id="PS00138">
    <property type="entry name" value="SUBTILASE_SER"/>
    <property type="match status" value="1"/>
</dbReference>
<evidence type="ECO:0000256" key="5">
    <source>
        <dbReference type="PROSITE-ProRule" id="PRU01240"/>
    </source>
</evidence>
<dbReference type="SUPFAM" id="SSF52743">
    <property type="entry name" value="Subtilisin-like"/>
    <property type="match status" value="1"/>
</dbReference>
<evidence type="ECO:0000256" key="6">
    <source>
        <dbReference type="SAM" id="SignalP"/>
    </source>
</evidence>
<keyword evidence="2 5" id="KW-0645">Protease</keyword>
<feature type="active site" description="Charge relay system" evidence="5">
    <location>
        <position position="386"/>
    </location>
</feature>
<dbReference type="EMBL" id="JALHLF010000015">
    <property type="protein sequence ID" value="MCJ2182371.1"/>
    <property type="molecule type" value="Genomic_DNA"/>
</dbReference>
<protein>
    <submittedName>
        <fullName evidence="8">S8 family serine peptidase</fullName>
    </submittedName>
</protein>
<comment type="similarity">
    <text evidence="1 5">Belongs to the peptidase S8 family.</text>
</comment>
<gene>
    <name evidence="8" type="ORF">MTR62_06595</name>
</gene>
<dbReference type="InterPro" id="IPR000209">
    <property type="entry name" value="Peptidase_S8/S53_dom"/>
</dbReference>
<dbReference type="InterPro" id="IPR023828">
    <property type="entry name" value="Peptidase_S8_Ser-AS"/>
</dbReference>